<keyword evidence="4" id="KW-1003">Cell membrane</keyword>
<keyword evidence="12" id="KW-0479">Metal-binding</keyword>
<reference evidence="15 18" key="1">
    <citation type="journal article" date="2018" name="Int. J. Syst. Evol. Microbiol.">
        <title>Draft Genome Sequence of Faecalimonas umbilicata JCM 30896T, an Acetate-Producing Bacterium Isolated from Human Feces.</title>
        <authorList>
            <person name="Sakamoto M."/>
            <person name="Ikeyama N."/>
            <person name="Yuki M."/>
            <person name="Ohkuma M."/>
        </authorList>
    </citation>
    <scope>NUCLEOTIDE SEQUENCE [LARGE SCALE GENOMIC DNA]</scope>
    <source>
        <strain evidence="15 18">EGH7</strain>
    </source>
</reference>
<keyword evidence="6 11" id="KW-0547">Nucleotide-binding</keyword>
<evidence type="ECO:0000256" key="11">
    <source>
        <dbReference type="PIRSR" id="PIRSR603373-1"/>
    </source>
</evidence>
<feature type="binding site" evidence="11">
    <location>
        <begin position="13"/>
        <end position="20"/>
    </location>
    <ligand>
        <name>GTP</name>
        <dbReference type="ChEBI" id="CHEBI:37565"/>
        <label>1</label>
    </ligand>
</feature>
<evidence type="ECO:0000256" key="1">
    <source>
        <dbReference type="ARBA" id="ARBA00003926"/>
    </source>
</evidence>
<evidence type="ECO:0000256" key="12">
    <source>
        <dbReference type="PIRSR" id="PIRSR603373-2"/>
    </source>
</evidence>
<keyword evidence="9 13" id="KW-0472">Membrane</keyword>
<feature type="binding site" evidence="12">
    <location>
        <position position="28"/>
    </location>
    <ligand>
        <name>Mg(2+)</name>
        <dbReference type="ChEBI" id="CHEBI:18420"/>
        <label>2</label>
    </ligand>
</feature>
<dbReference type="InterPro" id="IPR011642">
    <property type="entry name" value="Gate_dom"/>
</dbReference>
<evidence type="ECO:0000256" key="4">
    <source>
        <dbReference type="ARBA" id="ARBA00022475"/>
    </source>
</evidence>
<comment type="subcellular location">
    <subcellularLocation>
        <location evidence="2 13">Cell membrane</location>
        <topology evidence="2 13">Multi-pass membrane protein</topology>
    </subcellularLocation>
</comment>
<comment type="function">
    <text evidence="1 13">Probable transporter of a GTP-driven Fe(2+) uptake system.</text>
</comment>
<feature type="transmembrane region" description="Helical" evidence="13">
    <location>
        <begin position="449"/>
        <end position="474"/>
    </location>
</feature>
<feature type="binding site" evidence="11">
    <location>
        <begin position="59"/>
        <end position="62"/>
    </location>
    <ligand>
        <name>GTP</name>
        <dbReference type="ChEBI" id="CHEBI:37565"/>
        <label>1</label>
    </ligand>
</feature>
<dbReference type="PROSITE" id="PS51711">
    <property type="entry name" value="G_FEOB"/>
    <property type="match status" value="1"/>
</dbReference>
<dbReference type="GO" id="GO:0046872">
    <property type="term" value="F:metal ion binding"/>
    <property type="evidence" value="ECO:0007669"/>
    <property type="project" value="UniProtKB-KW"/>
</dbReference>
<feature type="transmembrane region" description="Helical" evidence="13">
    <location>
        <begin position="680"/>
        <end position="703"/>
    </location>
</feature>
<dbReference type="Proteomes" id="UP000702954">
    <property type="component" value="Unassembled WGS sequence"/>
</dbReference>
<dbReference type="PANTHER" id="PTHR43185:SF2">
    <property type="entry name" value="FERROUS IRON TRANSPORT PROTEIN B"/>
    <property type="match status" value="1"/>
</dbReference>
<feature type="binding site" evidence="12">
    <location>
        <position position="25"/>
    </location>
    <ligand>
        <name>Mg(2+)</name>
        <dbReference type="ChEBI" id="CHEBI:18420"/>
        <label>2</label>
    </ligand>
</feature>
<keyword evidence="7 13" id="KW-1133">Transmembrane helix</keyword>
<accession>A0A4R3JN41</accession>
<evidence type="ECO:0000256" key="3">
    <source>
        <dbReference type="ARBA" id="ARBA00022448"/>
    </source>
</evidence>
<dbReference type="GO" id="GO:0005525">
    <property type="term" value="F:GTP binding"/>
    <property type="evidence" value="ECO:0007669"/>
    <property type="project" value="UniProtKB-KW"/>
</dbReference>
<reference evidence="16 17" key="2">
    <citation type="submission" date="2019-03" db="EMBL/GenBank/DDBJ databases">
        <title>Genomic Encyclopedia of Type Strains, Phase IV (KMG-IV): sequencing the most valuable type-strain genomes for metagenomic binning, comparative biology and taxonomic classification.</title>
        <authorList>
            <person name="Goeker M."/>
        </authorList>
    </citation>
    <scope>NUCLEOTIDE SEQUENCE [LARGE SCALE GENOMIC DNA]</scope>
    <source>
        <strain evidence="16 17">DSM 103426</strain>
    </source>
</reference>
<feature type="transmembrane region" description="Helical" evidence="13">
    <location>
        <begin position="486"/>
        <end position="504"/>
    </location>
</feature>
<dbReference type="AlphaFoldDB" id="A0A4R3JN41"/>
<feature type="binding site" evidence="12">
    <location>
        <position position="24"/>
    </location>
    <ligand>
        <name>Mg(2+)</name>
        <dbReference type="ChEBI" id="CHEBI:18420"/>
        <label>2</label>
    </ligand>
</feature>
<dbReference type="InterPro" id="IPR011640">
    <property type="entry name" value="Fe2_transport_prot_B_C"/>
</dbReference>
<evidence type="ECO:0000313" key="16">
    <source>
        <dbReference type="EMBL" id="TCS67869.1"/>
    </source>
</evidence>
<gene>
    <name evidence="15" type="primary">feoB_3</name>
    <name evidence="16" type="ORF">EDD74_1135</name>
    <name evidence="15" type="ORF">FAEUMB_24160</name>
</gene>
<protein>
    <recommendedName>
        <fullName evidence="10 13">Ferrous iron transport protein B</fullName>
    </recommendedName>
</protein>
<evidence type="ECO:0000313" key="15">
    <source>
        <dbReference type="EMBL" id="GBU05875.1"/>
    </source>
</evidence>
<sequence>MAKRREMTIALAGNPNVGKSTLFNALTGMHQHTGNWTGKTVSNAKGYCERDGVLYTFVDVPGCYSLMARSPEEEAARDYICFQFPDAVIVVCDGTCLERNLNFVLQVMEAADRVILCINLMDEAEKKGISIDFEVLESMLQIPVIGMTARSGRGMEQLFEVLGKFAEGTGEKDIKEAIVSRKQAFGQIEYPEVIEKEISHLLPVVREVTKGCLKERWVAARLMDQDPGLCQAIMDCLNLEFSEAMQLKKAGMQAENRMKETGQRLEDTREQMAEAFVRRAEEIAEKVVSTKEDTGKKKGRMADQILTSKLMGFPVMILLLLVIFWLTIKGANYPSEVLSNFFGTIEGYLLEWCRRGKLPAAIYEPLLFGVYRVTAWVVSVMLPPMAIFFPMFTILEDLGYLPRVAFNLDKCFHCCHACGKQALTMCMGFGCNAVGVSGCKIISSRRERLIAMLTNCFVPCNGKFPTILVILTIFFAGNQAVSDWKLALLLTGVITLGIGMTFLVSKILSGTILKGEPSTFLLELPPYRRPQIGKVIIRSILDRTLFVLGRAIVAAAPAGLLIWCAANITVGEQTILMHCAGFLDPLGRFMGMDGVILLAFLLGFPANEIVLPLIFMGYLSLGNLTEFTDLHAISQVLYRNGWTQVTACSVILFSLMHWPCATTCLTIYKETKSKKWTLAAILIPTLAGILCCALFAQITNFVLR</sequence>
<evidence type="ECO:0000256" key="2">
    <source>
        <dbReference type="ARBA" id="ARBA00004651"/>
    </source>
</evidence>
<evidence type="ECO:0000256" key="13">
    <source>
        <dbReference type="RuleBase" id="RU362098"/>
    </source>
</evidence>
<evidence type="ECO:0000256" key="8">
    <source>
        <dbReference type="ARBA" id="ARBA00023134"/>
    </source>
</evidence>
<feature type="transmembrane region" description="Helical" evidence="13">
    <location>
        <begin position="595"/>
        <end position="621"/>
    </location>
</feature>
<keyword evidence="13" id="KW-0408">Iron</keyword>
<dbReference type="NCBIfam" id="TIGR00437">
    <property type="entry name" value="feoB"/>
    <property type="match status" value="1"/>
</dbReference>
<name>A0A4R3JN41_9FIRM</name>
<dbReference type="Proteomes" id="UP000294613">
    <property type="component" value="Unassembled WGS sequence"/>
</dbReference>
<proteinExistence type="inferred from homology"/>
<dbReference type="Pfam" id="PF07670">
    <property type="entry name" value="Gate"/>
    <property type="match status" value="2"/>
</dbReference>
<keyword evidence="3 13" id="KW-0813">Transport</keyword>
<evidence type="ECO:0000259" key="14">
    <source>
        <dbReference type="PROSITE" id="PS51711"/>
    </source>
</evidence>
<evidence type="ECO:0000313" key="18">
    <source>
        <dbReference type="Proteomes" id="UP000702954"/>
    </source>
</evidence>
<keyword evidence="12" id="KW-0460">Magnesium</keyword>
<dbReference type="SUPFAM" id="SSF52540">
    <property type="entry name" value="P-loop containing nucleoside triphosphate hydrolases"/>
    <property type="match status" value="1"/>
</dbReference>
<dbReference type="InterPro" id="IPR050860">
    <property type="entry name" value="FeoB_GTPase"/>
</dbReference>
<dbReference type="InterPro" id="IPR041069">
    <property type="entry name" value="FeoB_Cyto"/>
</dbReference>
<dbReference type="RefSeq" id="WP_116442510.1">
    <property type="nucleotide sequence ID" value="NZ_BHEO01000008.1"/>
</dbReference>
<feature type="binding site" evidence="11">
    <location>
        <begin position="119"/>
        <end position="122"/>
    </location>
    <ligand>
        <name>GTP</name>
        <dbReference type="ChEBI" id="CHEBI:37565"/>
        <label>1</label>
    </ligand>
</feature>
<dbReference type="Gene3D" id="1.10.287.1770">
    <property type="match status" value="1"/>
</dbReference>
<feature type="binding site" evidence="12">
    <location>
        <position position="27"/>
    </location>
    <ligand>
        <name>Mg(2+)</name>
        <dbReference type="ChEBI" id="CHEBI:18420"/>
        <label>2</label>
    </ligand>
</feature>
<evidence type="ECO:0000313" key="17">
    <source>
        <dbReference type="Proteomes" id="UP000294613"/>
    </source>
</evidence>
<keyword evidence="18" id="KW-1185">Reference proteome</keyword>
<feature type="transmembrane region" description="Helical" evidence="13">
    <location>
        <begin position="373"/>
        <end position="395"/>
    </location>
</feature>
<evidence type="ECO:0000256" key="6">
    <source>
        <dbReference type="ARBA" id="ARBA00022741"/>
    </source>
</evidence>
<dbReference type="InterPro" id="IPR027417">
    <property type="entry name" value="P-loop_NTPase"/>
</dbReference>
<dbReference type="Gene3D" id="3.40.50.300">
    <property type="entry name" value="P-loop containing nucleotide triphosphate hydrolases"/>
    <property type="match status" value="1"/>
</dbReference>
<evidence type="ECO:0000256" key="9">
    <source>
        <dbReference type="ARBA" id="ARBA00023136"/>
    </source>
</evidence>
<evidence type="ECO:0000256" key="7">
    <source>
        <dbReference type="ARBA" id="ARBA00022989"/>
    </source>
</evidence>
<comment type="similarity">
    <text evidence="13">Belongs to the TRAFAC class TrmE-Era-EngA-EngB-Septin-like GTPase superfamily. FeoB GTPase (TC 9.A.8) family.</text>
</comment>
<keyword evidence="13" id="KW-0406">Ion transport</keyword>
<feature type="transmembrane region" description="Helical" evidence="13">
    <location>
        <begin position="306"/>
        <end position="328"/>
    </location>
</feature>
<organism evidence="16 17">
    <name type="scientific">Faecalimonas umbilicata</name>
    <dbReference type="NCBI Taxonomy" id="1912855"/>
    <lineage>
        <taxon>Bacteria</taxon>
        <taxon>Bacillati</taxon>
        <taxon>Bacillota</taxon>
        <taxon>Clostridia</taxon>
        <taxon>Lachnospirales</taxon>
        <taxon>Lachnospiraceae</taxon>
        <taxon>Faecalimonas</taxon>
    </lineage>
</organism>
<dbReference type="EMBL" id="BHEO01000008">
    <property type="protein sequence ID" value="GBU05875.1"/>
    <property type="molecule type" value="Genomic_DNA"/>
</dbReference>
<dbReference type="Pfam" id="PF17910">
    <property type="entry name" value="FeoB_Cyto"/>
    <property type="match status" value="1"/>
</dbReference>
<dbReference type="CDD" id="cd01879">
    <property type="entry name" value="FeoB"/>
    <property type="match status" value="1"/>
</dbReference>
<dbReference type="InterPro" id="IPR030389">
    <property type="entry name" value="G_FEOB_dom"/>
</dbReference>
<dbReference type="GO" id="GO:0015093">
    <property type="term" value="F:ferrous iron transmembrane transporter activity"/>
    <property type="evidence" value="ECO:0007669"/>
    <property type="project" value="UniProtKB-UniRule"/>
</dbReference>
<dbReference type="EMBL" id="SLZV01000013">
    <property type="protein sequence ID" value="TCS67869.1"/>
    <property type="molecule type" value="Genomic_DNA"/>
</dbReference>
<feature type="domain" description="FeoB-type G" evidence="14">
    <location>
        <begin position="6"/>
        <end position="168"/>
    </location>
</feature>
<dbReference type="InterPro" id="IPR003373">
    <property type="entry name" value="Fe2_transport_prot-B"/>
</dbReference>
<keyword evidence="8 11" id="KW-0342">GTP-binding</keyword>
<evidence type="ECO:0000256" key="10">
    <source>
        <dbReference type="NCBIfam" id="TIGR00437"/>
    </source>
</evidence>
<dbReference type="GO" id="GO:0005886">
    <property type="term" value="C:plasma membrane"/>
    <property type="evidence" value="ECO:0007669"/>
    <property type="project" value="UniProtKB-SubCell"/>
</dbReference>
<dbReference type="Pfam" id="PF02421">
    <property type="entry name" value="FeoB_N"/>
    <property type="match status" value="1"/>
</dbReference>
<comment type="caution">
    <text evidence="16">The sequence shown here is derived from an EMBL/GenBank/DDBJ whole genome shotgun (WGS) entry which is preliminary data.</text>
</comment>
<keyword evidence="13" id="KW-0410">Iron transport</keyword>
<comment type="caution">
    <text evidence="13">Lacks conserved residue(s) required for the propagation of feature annotation.</text>
</comment>
<evidence type="ECO:0000256" key="5">
    <source>
        <dbReference type="ARBA" id="ARBA00022692"/>
    </source>
</evidence>
<dbReference type="Pfam" id="PF07664">
    <property type="entry name" value="FeoB_C"/>
    <property type="match status" value="1"/>
</dbReference>
<dbReference type="PANTHER" id="PTHR43185">
    <property type="entry name" value="FERROUS IRON TRANSPORT PROTEIN B"/>
    <property type="match status" value="1"/>
</dbReference>
<keyword evidence="5 13" id="KW-0812">Transmembrane</keyword>